<feature type="transmembrane region" description="Helical" evidence="11">
    <location>
        <begin position="377"/>
        <end position="396"/>
    </location>
</feature>
<keyword evidence="14" id="KW-1185">Reference proteome</keyword>
<evidence type="ECO:0000313" key="13">
    <source>
        <dbReference type="EMBL" id="KAJ5453813.1"/>
    </source>
</evidence>
<evidence type="ECO:0000256" key="10">
    <source>
        <dbReference type="SAM" id="MobiDB-lite"/>
    </source>
</evidence>
<sequence>MPLLDPRSGPSYGAIDQPDDSCNMDHERDQLLQDGYETEGDLSSVETTSEAQEGVLKIEAINMTWTMRSLIIAYVRFVWLAVAPCRFPHSRSSRTNGAQSIFLMAFCTSLEGQTVMSLSAYATSAFSKHSLISTVLVVQNVVNAVIKPPMAKVADVFGRFEAFCVSILIYILGYVQMAASTNVQTYASAQIFYSAGSTGLQILQQVFIADSSDLLNRAFLALLPEFPFLVTVWLGPTIADAVLRSSSWRWGYGMWAIILPAAFLPLALSLLLNQRKARRLNLIKSSRHKRKRSFLAVVKRTWYDLDVGGLTLLSAAVTLILVPLTLAANSKNGWGNTSIIVMMIVGVVCLFVLPFWEGSKRLAPKPLLSLHLLRQRTALAGCALAFWYFMAFYFSVQPYLYSYLQVVQGYDVATAGRVTQTFAFTSTIAAFTVSLLIKYTRRYRVFVTVGCVIYMMGLAFMLLCRGEGASHAQVLGAQIMVGCGGGLLNVPVQLGVQASASHQEVAAATAMFLTSMEMGGAVGAAVSGAVWSTFIPKKLMQYLPDETKPEAGEIFGKLTKALSYPPGSPTRDAINRSYQETMNKLLALALLVTLPLIPLSLMMENYKLDKVSDTPPPQLMSPKSSADHDSNNPLPVEAEPDSNDTHHKRT</sequence>
<dbReference type="InterPro" id="IPR020846">
    <property type="entry name" value="MFS_dom"/>
</dbReference>
<dbReference type="RefSeq" id="XP_056766769.1">
    <property type="nucleotide sequence ID" value="XM_056908151.1"/>
</dbReference>
<feature type="region of interest" description="Disordered" evidence="10">
    <location>
        <begin position="612"/>
        <end position="650"/>
    </location>
</feature>
<evidence type="ECO:0000256" key="7">
    <source>
        <dbReference type="ARBA" id="ARBA00023004"/>
    </source>
</evidence>
<gene>
    <name evidence="13" type="ORF">N7458_004769</name>
</gene>
<keyword evidence="6 11" id="KW-1133">Transmembrane helix</keyword>
<feature type="transmembrane region" description="Helical" evidence="11">
    <location>
        <begin position="334"/>
        <end position="356"/>
    </location>
</feature>
<feature type="domain" description="Major facilitator superfamily (MFS) profile" evidence="12">
    <location>
        <begin position="97"/>
        <end position="607"/>
    </location>
</feature>
<dbReference type="SUPFAM" id="SSF103473">
    <property type="entry name" value="MFS general substrate transporter"/>
    <property type="match status" value="1"/>
</dbReference>
<accession>A0AAD6C6Z4</accession>
<dbReference type="InterPro" id="IPR036259">
    <property type="entry name" value="MFS_trans_sf"/>
</dbReference>
<dbReference type="FunFam" id="1.20.1250.20:FF:000510">
    <property type="entry name" value="Siderophore iron transporter mirC"/>
    <property type="match status" value="1"/>
</dbReference>
<dbReference type="GeneID" id="81598394"/>
<evidence type="ECO:0000256" key="9">
    <source>
        <dbReference type="ARBA" id="ARBA00023136"/>
    </source>
</evidence>
<dbReference type="EMBL" id="JAPVEA010000005">
    <property type="protein sequence ID" value="KAJ5453813.1"/>
    <property type="molecule type" value="Genomic_DNA"/>
</dbReference>
<feature type="transmembrane region" description="Helical" evidence="11">
    <location>
        <begin position="307"/>
        <end position="328"/>
    </location>
</feature>
<dbReference type="AlphaFoldDB" id="A0AAD6C6Z4"/>
<evidence type="ECO:0000256" key="6">
    <source>
        <dbReference type="ARBA" id="ARBA00022989"/>
    </source>
</evidence>
<feature type="transmembrane region" description="Helical" evidence="11">
    <location>
        <begin position="475"/>
        <end position="496"/>
    </location>
</feature>
<name>A0AAD6C6Z4_9EURO</name>
<dbReference type="Gene3D" id="1.20.1250.20">
    <property type="entry name" value="MFS general substrate transporter like domains"/>
    <property type="match status" value="2"/>
</dbReference>
<dbReference type="GO" id="GO:0005886">
    <property type="term" value="C:plasma membrane"/>
    <property type="evidence" value="ECO:0007669"/>
    <property type="project" value="TreeGrafter"/>
</dbReference>
<keyword evidence="4" id="KW-0410">Iron transport</keyword>
<dbReference type="GO" id="GO:0015343">
    <property type="term" value="F:siderophore-iron transmembrane transporter activity"/>
    <property type="evidence" value="ECO:0007669"/>
    <property type="project" value="TreeGrafter"/>
</dbReference>
<dbReference type="PANTHER" id="PTHR23501:SF87">
    <property type="entry name" value="SIDEROPHORE IRON TRANSPORTER 2"/>
    <property type="match status" value="1"/>
</dbReference>
<feature type="transmembrane region" description="Helical" evidence="11">
    <location>
        <begin position="443"/>
        <end position="463"/>
    </location>
</feature>
<evidence type="ECO:0000256" key="2">
    <source>
        <dbReference type="ARBA" id="ARBA00008335"/>
    </source>
</evidence>
<feature type="region of interest" description="Disordered" evidence="10">
    <location>
        <begin position="1"/>
        <end position="23"/>
    </location>
</feature>
<keyword evidence="5 11" id="KW-0812">Transmembrane</keyword>
<reference evidence="13" key="1">
    <citation type="submission" date="2022-12" db="EMBL/GenBank/DDBJ databases">
        <authorList>
            <person name="Petersen C."/>
        </authorList>
    </citation>
    <scope>NUCLEOTIDE SEQUENCE</scope>
    <source>
        <strain evidence="13">IBT 16125</strain>
    </source>
</reference>
<organism evidence="13 14">
    <name type="scientific">Penicillium daleae</name>
    <dbReference type="NCBI Taxonomy" id="63821"/>
    <lineage>
        <taxon>Eukaryota</taxon>
        <taxon>Fungi</taxon>
        <taxon>Dikarya</taxon>
        <taxon>Ascomycota</taxon>
        <taxon>Pezizomycotina</taxon>
        <taxon>Eurotiomycetes</taxon>
        <taxon>Eurotiomycetidae</taxon>
        <taxon>Eurotiales</taxon>
        <taxon>Aspergillaceae</taxon>
        <taxon>Penicillium</taxon>
    </lineage>
</organism>
<dbReference type="Pfam" id="PF07690">
    <property type="entry name" value="MFS_1"/>
    <property type="match status" value="1"/>
</dbReference>
<keyword evidence="8" id="KW-0406">Ion transport</keyword>
<reference evidence="13" key="2">
    <citation type="journal article" date="2023" name="IMA Fungus">
        <title>Comparative genomic study of the Penicillium genus elucidates a diverse pangenome and 15 lateral gene transfer events.</title>
        <authorList>
            <person name="Petersen C."/>
            <person name="Sorensen T."/>
            <person name="Nielsen M.R."/>
            <person name="Sondergaard T.E."/>
            <person name="Sorensen J.L."/>
            <person name="Fitzpatrick D.A."/>
            <person name="Frisvad J.C."/>
            <person name="Nielsen K.L."/>
        </authorList>
    </citation>
    <scope>NUCLEOTIDE SEQUENCE</scope>
    <source>
        <strain evidence="13">IBT 16125</strain>
    </source>
</reference>
<evidence type="ECO:0000256" key="8">
    <source>
        <dbReference type="ARBA" id="ARBA00023065"/>
    </source>
</evidence>
<evidence type="ECO:0000256" key="3">
    <source>
        <dbReference type="ARBA" id="ARBA00022448"/>
    </source>
</evidence>
<evidence type="ECO:0000313" key="14">
    <source>
        <dbReference type="Proteomes" id="UP001213681"/>
    </source>
</evidence>
<proteinExistence type="inferred from homology"/>
<dbReference type="InterPro" id="IPR011701">
    <property type="entry name" value="MFS"/>
</dbReference>
<evidence type="ECO:0000256" key="5">
    <source>
        <dbReference type="ARBA" id="ARBA00022692"/>
    </source>
</evidence>
<dbReference type="Proteomes" id="UP001213681">
    <property type="component" value="Unassembled WGS sequence"/>
</dbReference>
<feature type="transmembrane region" description="Helical" evidence="11">
    <location>
        <begin position="585"/>
        <end position="603"/>
    </location>
</feature>
<dbReference type="PANTHER" id="PTHR23501">
    <property type="entry name" value="MAJOR FACILITATOR SUPERFAMILY"/>
    <property type="match status" value="1"/>
</dbReference>
<keyword evidence="9 11" id="KW-0472">Membrane</keyword>
<protein>
    <submittedName>
        <fullName evidence="13">Siderophore iron transporter mirC</fullName>
    </submittedName>
</protein>
<comment type="similarity">
    <text evidence="2">Belongs to the major facilitator superfamily.</text>
</comment>
<dbReference type="FunFam" id="1.20.1250.20:FF:000533">
    <property type="entry name" value="Siderophore iron transporter mirC"/>
    <property type="match status" value="1"/>
</dbReference>
<dbReference type="GO" id="GO:0010106">
    <property type="term" value="P:cellular response to iron ion starvation"/>
    <property type="evidence" value="ECO:0007669"/>
    <property type="project" value="UniProtKB-ARBA"/>
</dbReference>
<comment type="subcellular location">
    <subcellularLocation>
        <location evidence="1">Membrane</location>
        <topology evidence="1">Multi-pass membrane protein</topology>
    </subcellularLocation>
</comment>
<dbReference type="PROSITE" id="PS50850">
    <property type="entry name" value="MFS"/>
    <property type="match status" value="1"/>
</dbReference>
<comment type="caution">
    <text evidence="13">The sequence shown here is derived from an EMBL/GenBank/DDBJ whole genome shotgun (WGS) entry which is preliminary data.</text>
</comment>
<evidence type="ECO:0000256" key="11">
    <source>
        <dbReference type="SAM" id="Phobius"/>
    </source>
</evidence>
<feature type="transmembrane region" description="Helical" evidence="11">
    <location>
        <begin position="215"/>
        <end position="234"/>
    </location>
</feature>
<feature type="transmembrane region" description="Helical" evidence="11">
    <location>
        <begin position="254"/>
        <end position="272"/>
    </location>
</feature>
<feature type="transmembrane region" description="Helical" evidence="11">
    <location>
        <begin position="508"/>
        <end position="534"/>
    </location>
</feature>
<evidence type="ECO:0000256" key="1">
    <source>
        <dbReference type="ARBA" id="ARBA00004141"/>
    </source>
</evidence>
<keyword evidence="7" id="KW-0408">Iron</keyword>
<feature type="transmembrane region" description="Helical" evidence="11">
    <location>
        <begin position="416"/>
        <end position="436"/>
    </location>
</feature>
<evidence type="ECO:0000256" key="4">
    <source>
        <dbReference type="ARBA" id="ARBA00022496"/>
    </source>
</evidence>
<keyword evidence="3" id="KW-0813">Transport</keyword>
<feature type="transmembrane region" description="Helical" evidence="11">
    <location>
        <begin position="158"/>
        <end position="177"/>
    </location>
</feature>
<evidence type="ECO:0000259" key="12">
    <source>
        <dbReference type="PROSITE" id="PS50850"/>
    </source>
</evidence>